<gene>
    <name evidence="2" type="ordered locus">Thicy_0713</name>
</gene>
<dbReference type="SMART" id="SM00463">
    <property type="entry name" value="SMR"/>
    <property type="match status" value="1"/>
</dbReference>
<dbReference type="InterPro" id="IPR002625">
    <property type="entry name" value="Smr_dom"/>
</dbReference>
<dbReference type="PROSITE" id="PS50828">
    <property type="entry name" value="SMR"/>
    <property type="match status" value="1"/>
</dbReference>
<dbReference type="Pfam" id="PF01713">
    <property type="entry name" value="Smr"/>
    <property type="match status" value="1"/>
</dbReference>
<dbReference type="eggNOG" id="COG2840">
    <property type="taxonomic scope" value="Bacteria"/>
</dbReference>
<dbReference type="HOGENOM" id="CLU_055978_1_0_6"/>
<dbReference type="RefSeq" id="WP_013835264.1">
    <property type="nucleotide sequence ID" value="NC_015581.1"/>
</dbReference>
<dbReference type="PANTHER" id="PTHR35562:SF2">
    <property type="entry name" value="DNA ENDONUCLEASE SMRA-RELATED"/>
    <property type="match status" value="1"/>
</dbReference>
<organism evidence="2 3">
    <name type="scientific">Thiomicrospira cyclica (strain DSM 14477 / JCM 11371 / ALM1)</name>
    <name type="common">Thioalkalimicrobium cyclicum</name>
    <dbReference type="NCBI Taxonomy" id="717773"/>
    <lineage>
        <taxon>Bacteria</taxon>
        <taxon>Pseudomonadati</taxon>
        <taxon>Pseudomonadota</taxon>
        <taxon>Gammaproteobacteria</taxon>
        <taxon>Thiotrichales</taxon>
        <taxon>Piscirickettsiaceae</taxon>
        <taxon>Thiomicrospira</taxon>
    </lineage>
</organism>
<reference evidence="2 3" key="1">
    <citation type="submission" date="2011-05" db="EMBL/GenBank/DDBJ databases">
        <title>Complete sequence of Thioalkalimicrobium cyclicum ALM1.</title>
        <authorList>
            <consortium name="US DOE Joint Genome Institute"/>
            <person name="Lucas S."/>
            <person name="Han J."/>
            <person name="Lapidus A."/>
            <person name="Cheng J.-F."/>
            <person name="Goodwin L."/>
            <person name="Pitluck S."/>
            <person name="Peters L."/>
            <person name="Mikhailova N."/>
            <person name="Davenport K."/>
            <person name="Han C."/>
            <person name="Tapia R."/>
            <person name="Land M."/>
            <person name="Hauser L."/>
            <person name="Kyrpides N."/>
            <person name="Ivanova N."/>
            <person name="Pagani I."/>
            <person name="Kappler U."/>
            <person name="Woyke T."/>
        </authorList>
    </citation>
    <scope>NUCLEOTIDE SEQUENCE [LARGE SCALE GENOMIC DNA]</scope>
    <source>
        <strain evidence="3">DSM 14477 / JCM 11371 / ALM1</strain>
    </source>
</reference>
<protein>
    <submittedName>
        <fullName evidence="2">Smr protein/MutS2</fullName>
    </submittedName>
</protein>
<dbReference type="Proteomes" id="UP000009232">
    <property type="component" value="Chromosome"/>
</dbReference>
<dbReference type="AlphaFoldDB" id="F6DC99"/>
<dbReference type="InterPro" id="IPR036063">
    <property type="entry name" value="Smr_dom_sf"/>
</dbReference>
<proteinExistence type="predicted"/>
<dbReference type="KEGG" id="tcy:Thicy_0713"/>
<evidence type="ECO:0000313" key="2">
    <source>
        <dbReference type="EMBL" id="AEG31485.1"/>
    </source>
</evidence>
<sequence length="189" mass="21156">MSDLSKEDKLLLEQAFAGVKPMNLAQNRQPKAAAPSKTKPCLRYKSNENQPILDTISSDETRQISYLPSGQVSWFHPSLRAQEIKKLRNGQFSCSDTLDLHGFTKNEATPRLYQFLNNHYQLGNRCVLIIHGKGYNSIAEPIIKTCVIDTLSSYPELLAFCSALPKHGGAGAVYVLFRKNDTTRLQNSI</sequence>
<accession>F6DC99</accession>
<evidence type="ECO:0000259" key="1">
    <source>
        <dbReference type="PROSITE" id="PS50828"/>
    </source>
</evidence>
<dbReference type="OrthoDB" id="9808881at2"/>
<dbReference type="PANTHER" id="PTHR35562">
    <property type="entry name" value="DNA ENDONUCLEASE SMRA-RELATED"/>
    <property type="match status" value="1"/>
</dbReference>
<feature type="domain" description="Smr" evidence="1">
    <location>
        <begin position="98"/>
        <end position="178"/>
    </location>
</feature>
<dbReference type="EMBL" id="CP002776">
    <property type="protein sequence ID" value="AEG31485.1"/>
    <property type="molecule type" value="Genomic_DNA"/>
</dbReference>
<evidence type="ECO:0000313" key="3">
    <source>
        <dbReference type="Proteomes" id="UP000009232"/>
    </source>
</evidence>
<name>F6DC99_THICA</name>
<dbReference type="SUPFAM" id="SSF160443">
    <property type="entry name" value="SMR domain-like"/>
    <property type="match status" value="1"/>
</dbReference>
<dbReference type="STRING" id="717773.Thicy_0713"/>
<dbReference type="Gene3D" id="3.30.1370.110">
    <property type="match status" value="1"/>
</dbReference>
<keyword evidence="3" id="KW-1185">Reference proteome</keyword>